<evidence type="ECO:0000313" key="3">
    <source>
        <dbReference type="EMBL" id="CAB5042077.1"/>
    </source>
</evidence>
<dbReference type="InterPro" id="IPR052892">
    <property type="entry name" value="NA-targeting_endonuclease"/>
</dbReference>
<dbReference type="FunFam" id="1.10.30.50:FF:000001">
    <property type="entry name" value="HNH endonuclease"/>
    <property type="match status" value="1"/>
</dbReference>
<dbReference type="EMBL" id="CAEZWP010000026">
    <property type="protein sequence ID" value="CAB4659162.1"/>
    <property type="molecule type" value="Genomic_DNA"/>
</dbReference>
<dbReference type="PANTHER" id="PTHR33877">
    <property type="entry name" value="SLL1193 PROTEIN"/>
    <property type="match status" value="1"/>
</dbReference>
<name>A0A6J7SLH2_9ZZZZ</name>
<evidence type="ECO:0000313" key="2">
    <source>
        <dbReference type="EMBL" id="CAB4659162.1"/>
    </source>
</evidence>
<reference evidence="3" key="1">
    <citation type="submission" date="2020-05" db="EMBL/GenBank/DDBJ databases">
        <authorList>
            <person name="Chiriac C."/>
            <person name="Salcher M."/>
            <person name="Ghai R."/>
            <person name="Kavagutti S V."/>
        </authorList>
    </citation>
    <scope>NUCLEOTIDE SEQUENCE</scope>
</reference>
<accession>A0A6J7SLH2</accession>
<organism evidence="3">
    <name type="scientific">freshwater metagenome</name>
    <dbReference type="NCBI Taxonomy" id="449393"/>
    <lineage>
        <taxon>unclassified sequences</taxon>
        <taxon>metagenomes</taxon>
        <taxon>ecological metagenomes</taxon>
    </lineage>
</organism>
<evidence type="ECO:0000313" key="4">
    <source>
        <dbReference type="EMBL" id="CAB5048920.1"/>
    </source>
</evidence>
<protein>
    <submittedName>
        <fullName evidence="3">Unannotated protein</fullName>
    </submittedName>
</protein>
<dbReference type="PANTHER" id="PTHR33877:SF2">
    <property type="entry name" value="OS07G0170200 PROTEIN"/>
    <property type="match status" value="1"/>
</dbReference>
<dbReference type="EMBL" id="CAFBQE010000039">
    <property type="protein sequence ID" value="CAB5048920.1"/>
    <property type="molecule type" value="Genomic_DNA"/>
</dbReference>
<dbReference type="AlphaFoldDB" id="A0A6J7SLH2"/>
<dbReference type="Gene3D" id="1.10.30.50">
    <property type="match status" value="1"/>
</dbReference>
<feature type="domain" description="HNH nuclease" evidence="1">
    <location>
        <begin position="108"/>
        <end position="157"/>
    </location>
</feature>
<gene>
    <name evidence="2" type="ORF">UFOPK2265_00678</name>
    <name evidence="3" type="ORF">UFOPK4248_00558</name>
    <name evidence="4" type="ORF">UFOPK4284_00698</name>
</gene>
<proteinExistence type="predicted"/>
<dbReference type="Pfam" id="PF14279">
    <property type="entry name" value="HNH_5"/>
    <property type="match status" value="1"/>
</dbReference>
<dbReference type="InterPro" id="IPR003615">
    <property type="entry name" value="HNH_nuc"/>
</dbReference>
<evidence type="ECO:0000259" key="1">
    <source>
        <dbReference type="SMART" id="SM00507"/>
    </source>
</evidence>
<dbReference type="EMBL" id="CAFBQB010000057">
    <property type="protein sequence ID" value="CAB5042077.1"/>
    <property type="molecule type" value="Genomic_DNA"/>
</dbReference>
<dbReference type="CDD" id="cd00085">
    <property type="entry name" value="HNHc"/>
    <property type="match status" value="1"/>
</dbReference>
<sequence length="209" mass="23487">MTVAKYLPKYRFEIPAPSRVVRQDNPIGAGHAPDRERLMSRTLVLNATYEPLGVITERRALILVLNHRATMIEQSGDVVHFSGGELDLPSVIRLNKFVRIPYRHAVPLSRRAIFARDGGRCVYCTAPATSIDHVVPRSRGGAHIWENVVSACHKCNHLKADRNLKEIGWRLRQLPREPVGAAWRILGTGRTDDRWLQYLQPFGVAAATA</sequence>
<dbReference type="InterPro" id="IPR029471">
    <property type="entry name" value="HNH_5"/>
</dbReference>
<dbReference type="SMART" id="SM00507">
    <property type="entry name" value="HNHc"/>
    <property type="match status" value="1"/>
</dbReference>